<feature type="binding site" evidence="9">
    <location>
        <position position="67"/>
    </location>
    <ligand>
        <name>Cu cation</name>
        <dbReference type="ChEBI" id="CHEBI:23378"/>
    </ligand>
</feature>
<dbReference type="Proteomes" id="UP000642488">
    <property type="component" value="Unassembled WGS sequence"/>
</dbReference>
<dbReference type="PROSITE" id="PS51257">
    <property type="entry name" value="PROKAR_LIPOPROTEIN"/>
    <property type="match status" value="1"/>
</dbReference>
<dbReference type="AlphaFoldDB" id="A0A934IKC8"/>
<evidence type="ECO:0000256" key="8">
    <source>
        <dbReference type="ARBA" id="ARBA00023136"/>
    </source>
</evidence>
<comment type="cofactor">
    <cofactor evidence="9">
        <name>Cu(2+)</name>
        <dbReference type="ChEBI" id="CHEBI:29036"/>
    </cofactor>
    <text evidence="9">The crystal structure with reduced Cu(1+) has also been determined.</text>
</comment>
<feature type="chain" id="PRO_5037647526" description="Blue (type 1) copper domain-containing protein" evidence="10">
    <location>
        <begin position="26"/>
        <end position="133"/>
    </location>
</feature>
<dbReference type="SUPFAM" id="SSF49503">
    <property type="entry name" value="Cupredoxins"/>
    <property type="match status" value="1"/>
</dbReference>
<dbReference type="Gene3D" id="2.60.40.420">
    <property type="entry name" value="Cupredoxins - blue copper proteins"/>
    <property type="match status" value="1"/>
</dbReference>
<dbReference type="EMBL" id="JAEKPD010000029">
    <property type="protein sequence ID" value="MBJ3764547.1"/>
    <property type="molecule type" value="Genomic_DNA"/>
</dbReference>
<comment type="caution">
    <text evidence="12">The sequence shown here is derived from an EMBL/GenBank/DDBJ whole genome shotgun (WGS) entry which is preliminary data.</text>
</comment>
<dbReference type="GO" id="GO:0005507">
    <property type="term" value="F:copper ion binding"/>
    <property type="evidence" value="ECO:0007669"/>
    <property type="project" value="InterPro"/>
</dbReference>
<dbReference type="PANTHER" id="PTHR34192">
    <property type="entry name" value="PLASTOCYANIN MAJOR ISOFORM, CHLOROPLASTIC-RELATED"/>
    <property type="match status" value="1"/>
</dbReference>
<feature type="binding site" evidence="9">
    <location>
        <position position="119"/>
    </location>
    <ligand>
        <name>Cu cation</name>
        <dbReference type="ChEBI" id="CHEBI:23378"/>
    </ligand>
</feature>
<keyword evidence="8" id="KW-0472">Membrane</keyword>
<keyword evidence="3" id="KW-0813">Transport</keyword>
<evidence type="ECO:0000256" key="10">
    <source>
        <dbReference type="SAM" id="SignalP"/>
    </source>
</evidence>
<evidence type="ECO:0000313" key="13">
    <source>
        <dbReference type="Proteomes" id="UP000642488"/>
    </source>
</evidence>
<feature type="binding site" evidence="9">
    <location>
        <position position="116"/>
    </location>
    <ligand>
        <name>Cu cation</name>
        <dbReference type="ChEBI" id="CHEBI:23378"/>
    </ligand>
</feature>
<evidence type="ECO:0000256" key="6">
    <source>
        <dbReference type="ARBA" id="ARBA00023008"/>
    </source>
</evidence>
<comment type="similarity">
    <text evidence="2">Belongs to the plastocyanin family.</text>
</comment>
<feature type="signal peptide" evidence="10">
    <location>
        <begin position="1"/>
        <end position="25"/>
    </location>
</feature>
<dbReference type="InterPro" id="IPR008972">
    <property type="entry name" value="Cupredoxin"/>
</dbReference>
<dbReference type="InterPro" id="IPR002387">
    <property type="entry name" value="Plastocyanin"/>
</dbReference>
<reference evidence="12" key="1">
    <citation type="submission" date="2020-12" db="EMBL/GenBank/DDBJ databases">
        <title>Bacterial taxonomy.</title>
        <authorList>
            <person name="Pan X."/>
        </authorList>
    </citation>
    <scope>NUCLEOTIDE SEQUENCE</scope>
    <source>
        <strain evidence="12">KCTC 52957</strain>
    </source>
</reference>
<feature type="binding site" evidence="9">
    <location>
        <position position="124"/>
    </location>
    <ligand>
        <name>Cu cation</name>
        <dbReference type="ChEBI" id="CHEBI:23378"/>
    </ligand>
</feature>
<keyword evidence="10" id="KW-0732">Signal</keyword>
<comment type="subcellular location">
    <subcellularLocation>
        <location evidence="1">Membrane</location>
        <topology evidence="1">Peripheral membrane protein</topology>
    </subcellularLocation>
</comment>
<dbReference type="GO" id="GO:0009055">
    <property type="term" value="F:electron transfer activity"/>
    <property type="evidence" value="ECO:0007669"/>
    <property type="project" value="InterPro"/>
</dbReference>
<name>A0A934IKC8_9RHOB</name>
<keyword evidence="5" id="KW-0249">Electron transport</keyword>
<dbReference type="InterPro" id="IPR000923">
    <property type="entry name" value="BlueCu_1"/>
</dbReference>
<dbReference type="PROSITE" id="PS00196">
    <property type="entry name" value="COPPER_BLUE"/>
    <property type="match status" value="1"/>
</dbReference>
<keyword evidence="6 9" id="KW-0186">Copper</keyword>
<keyword evidence="7" id="KW-0793">Thylakoid</keyword>
<evidence type="ECO:0000259" key="11">
    <source>
        <dbReference type="Pfam" id="PF00127"/>
    </source>
</evidence>
<gene>
    <name evidence="12" type="ORF">ILP92_17570</name>
</gene>
<protein>
    <recommendedName>
        <fullName evidence="11">Blue (type 1) copper domain-containing protein</fullName>
    </recommendedName>
</protein>
<feature type="domain" description="Blue (type 1) copper" evidence="11">
    <location>
        <begin position="41"/>
        <end position="130"/>
    </location>
</feature>
<sequence length="133" mass="13771">MMKIPMILLAPLAVAACVASGPALNDTVDPGVDAIVQMTPSLTFAPSDLRIAAGDTVEFRNISGFTHTVSTRPDTAAKRQTVILPAGAAAFDSGPIPSGGIHRITFDVPGTYRYFCDPHFGSGMIGTIVVAPS</sequence>
<keyword evidence="13" id="KW-1185">Reference proteome</keyword>
<dbReference type="PANTHER" id="PTHR34192:SF10">
    <property type="entry name" value="PLASTOCYANIN MAJOR ISOFORM, CHLOROPLASTIC-RELATED"/>
    <property type="match status" value="1"/>
</dbReference>
<dbReference type="PRINTS" id="PR00157">
    <property type="entry name" value="PLASTOCYANIN"/>
</dbReference>
<dbReference type="Pfam" id="PF00127">
    <property type="entry name" value="Copper-bind"/>
    <property type="match status" value="1"/>
</dbReference>
<organism evidence="12 13">
    <name type="scientific">Palleronia pontilimi</name>
    <dbReference type="NCBI Taxonomy" id="1964209"/>
    <lineage>
        <taxon>Bacteria</taxon>
        <taxon>Pseudomonadati</taxon>
        <taxon>Pseudomonadota</taxon>
        <taxon>Alphaproteobacteria</taxon>
        <taxon>Rhodobacterales</taxon>
        <taxon>Roseobacteraceae</taxon>
        <taxon>Palleronia</taxon>
    </lineage>
</organism>
<keyword evidence="4 9" id="KW-0479">Metal-binding</keyword>
<evidence type="ECO:0000256" key="3">
    <source>
        <dbReference type="ARBA" id="ARBA00022448"/>
    </source>
</evidence>
<evidence type="ECO:0000256" key="7">
    <source>
        <dbReference type="ARBA" id="ARBA00023078"/>
    </source>
</evidence>
<dbReference type="PRINTS" id="PR00156">
    <property type="entry name" value="COPPERBLUE"/>
</dbReference>
<dbReference type="GO" id="GO:0016020">
    <property type="term" value="C:membrane"/>
    <property type="evidence" value="ECO:0007669"/>
    <property type="project" value="UniProtKB-SubCell"/>
</dbReference>
<dbReference type="InterPro" id="IPR028871">
    <property type="entry name" value="BlueCu_1_BS"/>
</dbReference>
<evidence type="ECO:0000256" key="1">
    <source>
        <dbReference type="ARBA" id="ARBA00004170"/>
    </source>
</evidence>
<evidence type="ECO:0000313" key="12">
    <source>
        <dbReference type="EMBL" id="MBJ3764547.1"/>
    </source>
</evidence>
<evidence type="ECO:0000256" key="5">
    <source>
        <dbReference type="ARBA" id="ARBA00022982"/>
    </source>
</evidence>
<proteinExistence type="inferred from homology"/>
<evidence type="ECO:0000256" key="2">
    <source>
        <dbReference type="ARBA" id="ARBA00005338"/>
    </source>
</evidence>
<accession>A0A934IKC8</accession>
<evidence type="ECO:0000256" key="9">
    <source>
        <dbReference type="PIRSR" id="PIRSR602387-1"/>
    </source>
</evidence>
<dbReference type="InterPro" id="IPR001235">
    <property type="entry name" value="Copper_blue_Plastocyanin"/>
</dbReference>
<evidence type="ECO:0000256" key="4">
    <source>
        <dbReference type="ARBA" id="ARBA00022723"/>
    </source>
</evidence>